<feature type="domain" description="Beta-lactamase-related" evidence="2">
    <location>
        <begin position="42"/>
        <end position="385"/>
    </location>
</feature>
<dbReference type="RefSeq" id="WP_235053711.1">
    <property type="nucleotide sequence ID" value="NZ_JAKFHA010000011.1"/>
</dbReference>
<proteinExistence type="predicted"/>
<dbReference type="Pfam" id="PF00144">
    <property type="entry name" value="Beta-lactamase"/>
    <property type="match status" value="1"/>
</dbReference>
<gene>
    <name evidence="3" type="ORF">LZ495_19635</name>
</gene>
<keyword evidence="4" id="KW-1185">Reference proteome</keyword>
<feature type="signal peptide" evidence="1">
    <location>
        <begin position="1"/>
        <end position="27"/>
    </location>
</feature>
<reference evidence="3" key="1">
    <citation type="submission" date="2022-01" db="EMBL/GenBank/DDBJ databases">
        <title>Genome-Based Taxonomic Classification of the Phylum Actinobacteria.</title>
        <authorList>
            <person name="Gao Y."/>
        </authorList>
    </citation>
    <scope>NUCLEOTIDE SEQUENCE</scope>
    <source>
        <strain evidence="3">KLBMP 8922</strain>
    </source>
</reference>
<evidence type="ECO:0000259" key="2">
    <source>
        <dbReference type="Pfam" id="PF00144"/>
    </source>
</evidence>
<evidence type="ECO:0000256" key="1">
    <source>
        <dbReference type="SAM" id="SignalP"/>
    </source>
</evidence>
<dbReference type="InterPro" id="IPR050491">
    <property type="entry name" value="AmpC-like"/>
</dbReference>
<dbReference type="Gene3D" id="3.40.710.10">
    <property type="entry name" value="DD-peptidase/beta-lactamase superfamily"/>
    <property type="match status" value="1"/>
</dbReference>
<name>A0AA41U376_9ACTN</name>
<comment type="caution">
    <text evidence="3">The sequence shown here is derived from an EMBL/GenBank/DDBJ whole genome shotgun (WGS) entry which is preliminary data.</text>
</comment>
<evidence type="ECO:0000313" key="4">
    <source>
        <dbReference type="Proteomes" id="UP001165378"/>
    </source>
</evidence>
<dbReference type="PANTHER" id="PTHR46825:SF7">
    <property type="entry name" value="D-ALANYL-D-ALANINE CARBOXYPEPTIDASE"/>
    <property type="match status" value="1"/>
</dbReference>
<protein>
    <submittedName>
        <fullName evidence="3">Beta-lactamase family protein</fullName>
    </submittedName>
</protein>
<dbReference type="PANTHER" id="PTHR46825">
    <property type="entry name" value="D-ALANYL-D-ALANINE-CARBOXYPEPTIDASE/ENDOPEPTIDASE AMPH"/>
    <property type="match status" value="1"/>
</dbReference>
<dbReference type="SUPFAM" id="SSF56601">
    <property type="entry name" value="beta-lactamase/transpeptidase-like"/>
    <property type="match status" value="1"/>
</dbReference>
<accession>A0AA41U376</accession>
<dbReference type="AlphaFoldDB" id="A0AA41U376"/>
<dbReference type="InterPro" id="IPR012338">
    <property type="entry name" value="Beta-lactam/transpept-like"/>
</dbReference>
<feature type="chain" id="PRO_5041266664" evidence="1">
    <location>
        <begin position="28"/>
        <end position="397"/>
    </location>
</feature>
<dbReference type="EMBL" id="JAKFHA010000011">
    <property type="protein sequence ID" value="MCF2529412.1"/>
    <property type="molecule type" value="Genomic_DNA"/>
</dbReference>
<dbReference type="InterPro" id="IPR001466">
    <property type="entry name" value="Beta-lactam-related"/>
</dbReference>
<dbReference type="Proteomes" id="UP001165378">
    <property type="component" value="Unassembled WGS sequence"/>
</dbReference>
<evidence type="ECO:0000313" key="3">
    <source>
        <dbReference type="EMBL" id="MCF2529412.1"/>
    </source>
</evidence>
<sequence length="397" mass="42976">MRKLRTSVIGAAVGLAVLAGTAHVSNASSTTAAQKFQEAATGGVQVNGYPGVMGLIVDGDTKTYVTAGSSVYGSSTPIDPTAKYRIASNTKTFTSVAVLQLEAEGKLSIDDTVAKWLPNAVNANGYSGANITIRQLLNHTSGLPDYMPGELNTLYYTMQNVGTQYTPQELVNRALARTSTNPNRYYDYANTNYILAGMIIKAVTGNSPSVEITNRLITPLNLTNTSYPETSPDIYGNFVQGWKWQPTIFWWQLPILEATRSNTQIFGPAGAMISTLQDQATFERALIQGQLLPPAQMDKFKTTVPIARPGETNPTENTVGLGITRLKLDCTGSPSTWIWSNGGDVIGYHSRWFISDDGTKQVIYLGNEHHGKPLEESDGKKRLLAGGKNAMCELLKP</sequence>
<keyword evidence="1" id="KW-0732">Signal</keyword>
<organism evidence="3 4">
    <name type="scientific">Yinghuangia soli</name>
    <dbReference type="NCBI Taxonomy" id="2908204"/>
    <lineage>
        <taxon>Bacteria</taxon>
        <taxon>Bacillati</taxon>
        <taxon>Actinomycetota</taxon>
        <taxon>Actinomycetes</taxon>
        <taxon>Kitasatosporales</taxon>
        <taxon>Streptomycetaceae</taxon>
        <taxon>Yinghuangia</taxon>
    </lineage>
</organism>